<keyword evidence="6" id="KW-0349">Heme</keyword>
<evidence type="ECO:0000313" key="10">
    <source>
        <dbReference type="Proteomes" id="UP000297713"/>
    </source>
</evidence>
<evidence type="ECO:0000256" key="2">
    <source>
        <dbReference type="ARBA" id="ARBA00022660"/>
    </source>
</evidence>
<dbReference type="OrthoDB" id="9764568at2"/>
<name>A0A4Y8PBE4_9BACT</name>
<dbReference type="GO" id="GO:0004129">
    <property type="term" value="F:cytochrome-c oxidase activity"/>
    <property type="evidence" value="ECO:0007669"/>
    <property type="project" value="InterPro"/>
</dbReference>
<dbReference type="InterPro" id="IPR036927">
    <property type="entry name" value="Cyt_c_oxase-like_su1_sf"/>
</dbReference>
<feature type="domain" description="Cytochrome oxidase subunit I profile" evidence="8">
    <location>
        <begin position="24"/>
        <end position="492"/>
    </location>
</feature>
<comment type="caution">
    <text evidence="9">The sequence shown here is derived from an EMBL/GenBank/DDBJ whole genome shotgun (WGS) entry which is preliminary data.</text>
</comment>
<keyword evidence="3 6" id="KW-0812">Transmembrane</keyword>
<feature type="transmembrane region" description="Helical" evidence="7">
    <location>
        <begin position="426"/>
        <end position="445"/>
    </location>
</feature>
<dbReference type="PANTHER" id="PTHR10422:SF40">
    <property type="entry name" value="CYTOCHROME C OXIDASE SUBUNIT I"/>
    <property type="match status" value="1"/>
</dbReference>
<evidence type="ECO:0000256" key="7">
    <source>
        <dbReference type="SAM" id="Phobius"/>
    </source>
</evidence>
<dbReference type="SUPFAM" id="SSF81442">
    <property type="entry name" value="Cytochrome c oxidase subunit I-like"/>
    <property type="match status" value="1"/>
</dbReference>
<dbReference type="InterPro" id="IPR000883">
    <property type="entry name" value="Cyt_C_Oxase_1"/>
</dbReference>
<feature type="transmembrane region" description="Helical" evidence="7">
    <location>
        <begin position="265"/>
        <end position="282"/>
    </location>
</feature>
<feature type="transmembrane region" description="Helical" evidence="7">
    <location>
        <begin position="26"/>
        <end position="47"/>
    </location>
</feature>
<dbReference type="PANTHER" id="PTHR10422">
    <property type="entry name" value="CYTOCHROME C OXIDASE SUBUNIT 1"/>
    <property type="match status" value="1"/>
</dbReference>
<comment type="subcellular location">
    <subcellularLocation>
        <location evidence="1">Membrane</location>
        <topology evidence="1">Multi-pass membrane protein</topology>
    </subcellularLocation>
</comment>
<evidence type="ECO:0000313" key="9">
    <source>
        <dbReference type="EMBL" id="TFE67887.1"/>
    </source>
</evidence>
<evidence type="ECO:0000256" key="5">
    <source>
        <dbReference type="ARBA" id="ARBA00023136"/>
    </source>
</evidence>
<keyword evidence="4 7" id="KW-1133">Transmembrane helix</keyword>
<keyword evidence="6" id="KW-0479">Metal-binding</keyword>
<evidence type="ECO:0000256" key="6">
    <source>
        <dbReference type="RuleBase" id="RU000370"/>
    </source>
</evidence>
<organism evidence="9 10">
    <name type="scientific">Methylacidiphilum caldifontis</name>
    <dbReference type="NCBI Taxonomy" id="2795386"/>
    <lineage>
        <taxon>Bacteria</taxon>
        <taxon>Pseudomonadati</taxon>
        <taxon>Verrucomicrobiota</taxon>
        <taxon>Methylacidiphilae</taxon>
        <taxon>Methylacidiphilales</taxon>
        <taxon>Methylacidiphilaceae</taxon>
        <taxon>Methylacidiphilum (ex Ratnadevi et al. 2023)</taxon>
    </lineage>
</organism>
<feature type="transmembrane region" description="Helical" evidence="7">
    <location>
        <begin position="67"/>
        <end position="86"/>
    </location>
</feature>
<comment type="similarity">
    <text evidence="6">Belongs to the heme-copper respiratory oxidase family.</text>
</comment>
<keyword evidence="6" id="KW-0408">Iron</keyword>
<evidence type="ECO:0000256" key="4">
    <source>
        <dbReference type="ARBA" id="ARBA00022989"/>
    </source>
</evidence>
<feature type="transmembrane region" description="Helical" evidence="7">
    <location>
        <begin position="147"/>
        <end position="169"/>
    </location>
</feature>
<dbReference type="EMBL" id="LXQC01000146">
    <property type="protein sequence ID" value="TFE67887.1"/>
    <property type="molecule type" value="Genomic_DNA"/>
</dbReference>
<feature type="transmembrane region" description="Helical" evidence="7">
    <location>
        <begin position="106"/>
        <end position="127"/>
    </location>
</feature>
<dbReference type="GO" id="GO:0009060">
    <property type="term" value="P:aerobic respiration"/>
    <property type="evidence" value="ECO:0007669"/>
    <property type="project" value="InterPro"/>
</dbReference>
<feature type="transmembrane region" description="Helical" evidence="7">
    <location>
        <begin position="294"/>
        <end position="321"/>
    </location>
</feature>
<dbReference type="PROSITE" id="PS50855">
    <property type="entry name" value="COX1"/>
    <property type="match status" value="1"/>
</dbReference>
<dbReference type="GO" id="GO:0020037">
    <property type="term" value="F:heme binding"/>
    <property type="evidence" value="ECO:0007669"/>
    <property type="project" value="InterPro"/>
</dbReference>
<dbReference type="GO" id="GO:0016020">
    <property type="term" value="C:membrane"/>
    <property type="evidence" value="ECO:0007669"/>
    <property type="project" value="UniProtKB-SubCell"/>
</dbReference>
<gene>
    <name evidence="9" type="ORF">A7Q10_09005</name>
</gene>
<dbReference type="InterPro" id="IPR023616">
    <property type="entry name" value="Cyt_c_oxase-like_su1_dom"/>
</dbReference>
<dbReference type="Proteomes" id="UP000297713">
    <property type="component" value="Unassembled WGS sequence"/>
</dbReference>
<dbReference type="PRINTS" id="PR01165">
    <property type="entry name" value="CYCOXIDASEI"/>
</dbReference>
<feature type="transmembrane region" description="Helical" evidence="7">
    <location>
        <begin position="386"/>
        <end position="406"/>
    </location>
</feature>
<evidence type="ECO:0000256" key="1">
    <source>
        <dbReference type="ARBA" id="ARBA00004141"/>
    </source>
</evidence>
<feature type="transmembrane region" description="Helical" evidence="7">
    <location>
        <begin position="229"/>
        <end position="253"/>
    </location>
</feature>
<sequence length="559" mass="61900">MKTTLTAYSVVQHPLHFDLCEIDRKLILGMILVGFGSLALGVFLGLLQAFNYAGVGLYQFFPGLKSYYHGLTLHGVLNGFVFPFAASNGFLSLTTIRGLGLRMPPFLLFLSLFSLIVGTGLSFYGILFGNSAVLYTFYVPMRAHWSFYVGIAFLVISTWAISLAQLVTLRKWKKEHPTDRIPLLAYASILTYIMWDISSIGAAVEDLFLLLPWSLNLLPGSDATLTRTLFWFTGHPIVYFWLLPVYVSWYFCLPAQVGAKLYSDLMVRSVFVAFLILVPVGFHHQYADPGIGLFYKWAAAVLTFGIAFPSLVTAFSVVYSLEMGGLSRGGKGIFGWVKQLPWKDPSVCAQILAGLAFLPGGMTGIMHASVNMDLLLHNTSFLPGHFHLTVGAAVALSLVGIAYWLVPYLTGKKLWGRSVARWQPWIYFFGVLIFSSGQMSGGVLGMPRRTALALIPYEPLAGWKISGTLTAIGGSLMFLSFLIFFFVMIMTILFGLKERQADMPIAQLIHGPSLKGSQLIFDKISYWVLLCFALIALLYGPFLITHLPPKLICQPFQGF</sequence>
<dbReference type="PROSITE" id="PS00077">
    <property type="entry name" value="COX1_CUB"/>
    <property type="match status" value="1"/>
</dbReference>
<keyword evidence="6" id="KW-0249">Electron transport</keyword>
<proteinExistence type="inferred from homology"/>
<evidence type="ECO:0000256" key="3">
    <source>
        <dbReference type="ARBA" id="ARBA00022692"/>
    </source>
</evidence>
<feature type="transmembrane region" description="Helical" evidence="7">
    <location>
        <begin position="347"/>
        <end position="366"/>
    </location>
</feature>
<keyword evidence="6" id="KW-0813">Transport</keyword>
<feature type="transmembrane region" description="Helical" evidence="7">
    <location>
        <begin position="465"/>
        <end position="496"/>
    </location>
</feature>
<feature type="transmembrane region" description="Helical" evidence="7">
    <location>
        <begin position="181"/>
        <end position="204"/>
    </location>
</feature>
<reference evidence="9 10" key="1">
    <citation type="submission" date="2016-05" db="EMBL/GenBank/DDBJ databases">
        <title>Diversity and Homogeneity among Thermoacidophilic Verrucomicrobia Methanotrophs Linked with Geographical Origin.</title>
        <authorList>
            <person name="Erikstad H.-A."/>
            <person name="Smestad N.B."/>
            <person name="Ceballos R.M."/>
            <person name="Birkeland N.-K."/>
        </authorList>
    </citation>
    <scope>NUCLEOTIDE SEQUENCE [LARGE SCALE GENOMIC DNA]</scope>
    <source>
        <strain evidence="9 10">Phi</strain>
    </source>
</reference>
<evidence type="ECO:0000259" key="8">
    <source>
        <dbReference type="PROSITE" id="PS50855"/>
    </source>
</evidence>
<keyword evidence="5 7" id="KW-0472">Membrane</keyword>
<accession>A0A4Y8PBE4</accession>
<keyword evidence="10" id="KW-1185">Reference proteome</keyword>
<dbReference type="InterPro" id="IPR023615">
    <property type="entry name" value="Cyt_c_Oxase_su1_BS"/>
</dbReference>
<protein>
    <submittedName>
        <fullName evidence="9">Cytochrome c oxidase subunit I</fullName>
    </submittedName>
</protein>
<feature type="transmembrane region" description="Helical" evidence="7">
    <location>
        <begin position="524"/>
        <end position="544"/>
    </location>
</feature>
<keyword evidence="2 6" id="KW-0679">Respiratory chain</keyword>
<dbReference type="Gene3D" id="1.20.210.10">
    <property type="entry name" value="Cytochrome c oxidase-like, subunit I domain"/>
    <property type="match status" value="1"/>
</dbReference>
<dbReference type="AlphaFoldDB" id="A0A4Y8PBE4"/>
<dbReference type="Pfam" id="PF00115">
    <property type="entry name" value="COX1"/>
    <property type="match status" value="1"/>
</dbReference>
<dbReference type="RefSeq" id="WP_134440361.1">
    <property type="nucleotide sequence ID" value="NZ_CP065957.1"/>
</dbReference>